<gene>
    <name evidence="2" type="ORF">THAOC_15658</name>
</gene>
<feature type="compositionally biased region" description="Basic and acidic residues" evidence="1">
    <location>
        <begin position="192"/>
        <end position="206"/>
    </location>
</feature>
<dbReference type="Proteomes" id="UP000266841">
    <property type="component" value="Unassembled WGS sequence"/>
</dbReference>
<feature type="compositionally biased region" description="Basic and acidic residues" evidence="1">
    <location>
        <begin position="42"/>
        <end position="62"/>
    </location>
</feature>
<accession>K0SRP2</accession>
<feature type="compositionally biased region" description="Basic and acidic residues" evidence="1">
    <location>
        <begin position="78"/>
        <end position="94"/>
    </location>
</feature>
<comment type="caution">
    <text evidence="2">The sequence shown here is derived from an EMBL/GenBank/DDBJ whole genome shotgun (WGS) entry which is preliminary data.</text>
</comment>
<evidence type="ECO:0000313" key="3">
    <source>
        <dbReference type="Proteomes" id="UP000266841"/>
    </source>
</evidence>
<evidence type="ECO:0000256" key="1">
    <source>
        <dbReference type="SAM" id="MobiDB-lite"/>
    </source>
</evidence>
<protein>
    <submittedName>
        <fullName evidence="2">Uncharacterized protein</fullName>
    </submittedName>
</protein>
<proteinExistence type="predicted"/>
<evidence type="ECO:0000313" key="2">
    <source>
        <dbReference type="EMBL" id="EJK63671.1"/>
    </source>
</evidence>
<reference evidence="2 3" key="1">
    <citation type="journal article" date="2012" name="Genome Biol.">
        <title>Genome and low-iron response of an oceanic diatom adapted to chronic iron limitation.</title>
        <authorList>
            <person name="Lommer M."/>
            <person name="Specht M."/>
            <person name="Roy A.S."/>
            <person name="Kraemer L."/>
            <person name="Andreson R."/>
            <person name="Gutowska M.A."/>
            <person name="Wolf J."/>
            <person name="Bergner S.V."/>
            <person name="Schilhabel M.B."/>
            <person name="Klostermeier U.C."/>
            <person name="Beiko R.G."/>
            <person name="Rosenstiel P."/>
            <person name="Hippler M."/>
            <person name="Laroche J."/>
        </authorList>
    </citation>
    <scope>NUCLEOTIDE SEQUENCE [LARGE SCALE GENOMIC DNA]</scope>
    <source>
        <strain evidence="2 3">CCMP1005</strain>
    </source>
</reference>
<name>K0SRP2_THAOC</name>
<keyword evidence="3" id="KW-1185">Reference proteome</keyword>
<feature type="non-terminal residue" evidence="2">
    <location>
        <position position="1"/>
    </location>
</feature>
<sequence>GPVAVPPRERPAAAGGGQGRVQRTVPPVDPLHPYRVPQPVRVDVRPRRLDRRGIDFRGEEPPRPSGSVIPPKLVAVREQPRRQEEGVHRARSRADVQSPPRDPPRPVREPGQVPPAARHEVPEPPDVVRPVRDGGAQPSLREGRQDESEVVEGEGPGQRRVERVVGPRAEGTAPASAPSGSPAAADPVQRPSELRVGRPEGGEVARHGEVGDAVTVPVADSWRDRDRVGGGGVGLRHIGRRRWRRSERRAVRPSVPGVPARDISAAGCVLLARAASPDQRRLSTVRQAIVRVMSSPKDVVQQHINHKMKMSQEFQAL</sequence>
<organism evidence="2 3">
    <name type="scientific">Thalassiosira oceanica</name>
    <name type="common">Marine diatom</name>
    <dbReference type="NCBI Taxonomy" id="159749"/>
    <lineage>
        <taxon>Eukaryota</taxon>
        <taxon>Sar</taxon>
        <taxon>Stramenopiles</taxon>
        <taxon>Ochrophyta</taxon>
        <taxon>Bacillariophyta</taxon>
        <taxon>Coscinodiscophyceae</taxon>
        <taxon>Thalassiosirophycidae</taxon>
        <taxon>Thalassiosirales</taxon>
        <taxon>Thalassiosiraceae</taxon>
        <taxon>Thalassiosira</taxon>
    </lineage>
</organism>
<dbReference type="AlphaFoldDB" id="K0SRP2"/>
<feature type="region of interest" description="Disordered" evidence="1">
    <location>
        <begin position="1"/>
        <end position="206"/>
    </location>
</feature>
<feature type="compositionally biased region" description="Low complexity" evidence="1">
    <location>
        <begin position="173"/>
        <end position="185"/>
    </location>
</feature>
<dbReference type="EMBL" id="AGNL01018081">
    <property type="protein sequence ID" value="EJK63671.1"/>
    <property type="molecule type" value="Genomic_DNA"/>
</dbReference>